<dbReference type="Gene3D" id="1.10.10.10">
    <property type="entry name" value="Winged helix-like DNA-binding domain superfamily/Winged helix DNA-binding domain"/>
    <property type="match status" value="1"/>
</dbReference>
<dbReference type="InterPro" id="IPR000835">
    <property type="entry name" value="HTH_MarR-typ"/>
</dbReference>
<dbReference type="OrthoDB" id="961069at2"/>
<reference evidence="5 6" key="1">
    <citation type="submission" date="2018-10" db="EMBL/GenBank/DDBJ databases">
        <title>Genome sequencing of Mucilaginibacter sp. HYN0043.</title>
        <authorList>
            <person name="Kim M."/>
            <person name="Yi H."/>
        </authorList>
    </citation>
    <scope>NUCLEOTIDE SEQUENCE [LARGE SCALE GENOMIC DNA]</scope>
    <source>
        <strain evidence="5 6">HYN0043</strain>
    </source>
</reference>
<gene>
    <name evidence="5" type="ORF">HYN43_007740</name>
</gene>
<keyword evidence="6" id="KW-1185">Reference proteome</keyword>
<evidence type="ECO:0000256" key="2">
    <source>
        <dbReference type="ARBA" id="ARBA00023125"/>
    </source>
</evidence>
<keyword evidence="1" id="KW-0805">Transcription regulation</keyword>
<name>A0A494VUT6_9SPHI</name>
<accession>A0A494VUT6</accession>
<dbReference type="SUPFAM" id="SSF46785">
    <property type="entry name" value="Winged helix' DNA-binding domain"/>
    <property type="match status" value="1"/>
</dbReference>
<keyword evidence="3" id="KW-0804">Transcription</keyword>
<dbReference type="PROSITE" id="PS50995">
    <property type="entry name" value="HTH_MARR_2"/>
    <property type="match status" value="1"/>
</dbReference>
<organism evidence="5 6">
    <name type="scientific">Mucilaginibacter celer</name>
    <dbReference type="NCBI Taxonomy" id="2305508"/>
    <lineage>
        <taxon>Bacteria</taxon>
        <taxon>Pseudomonadati</taxon>
        <taxon>Bacteroidota</taxon>
        <taxon>Sphingobacteriia</taxon>
        <taxon>Sphingobacteriales</taxon>
        <taxon>Sphingobacteriaceae</taxon>
        <taxon>Mucilaginibacter</taxon>
    </lineage>
</organism>
<proteinExistence type="predicted"/>
<dbReference type="KEGG" id="muh:HYN43_007740"/>
<protein>
    <submittedName>
        <fullName evidence="5">MarR family transcriptional regulator</fullName>
    </submittedName>
</protein>
<evidence type="ECO:0000313" key="5">
    <source>
        <dbReference type="EMBL" id="AYL95193.1"/>
    </source>
</evidence>
<dbReference type="AlphaFoldDB" id="A0A494VUT6"/>
<feature type="domain" description="HTH marR-type" evidence="4">
    <location>
        <begin position="99"/>
        <end position="232"/>
    </location>
</feature>
<keyword evidence="2" id="KW-0238">DNA-binding</keyword>
<evidence type="ECO:0000256" key="3">
    <source>
        <dbReference type="ARBA" id="ARBA00023163"/>
    </source>
</evidence>
<dbReference type="Proteomes" id="UP000270046">
    <property type="component" value="Chromosome"/>
</dbReference>
<dbReference type="InterPro" id="IPR036388">
    <property type="entry name" value="WH-like_DNA-bd_sf"/>
</dbReference>
<dbReference type="SMART" id="SM00347">
    <property type="entry name" value="HTH_MARR"/>
    <property type="match status" value="1"/>
</dbReference>
<dbReference type="EMBL" id="CP032869">
    <property type="protein sequence ID" value="AYL95193.1"/>
    <property type="molecule type" value="Genomic_DNA"/>
</dbReference>
<sequence>MLLMPLLKRRTRNSLKETKFERSADNFNHQTMKSYQLIHQLINLVAELEEENQGREASIQDFTGFLLNKVGHTAYSNTSGEVRFGENDRTALEIAYQLENNIGRLFVFMSRYAKFYIKKALDGTPLQTGEDFTALAILLTHDHLSKSELIGYNLQEKTSGTEVIRRLIASGLVRQWDDEKDKRSKHVAITDEGKALLYRVFEHTNYVGKIITGKLTVAEKFTLQYLLQKLEDFHLEHHEKKTIVSKEDLRTLATEINPLN</sequence>
<dbReference type="GO" id="GO:0003700">
    <property type="term" value="F:DNA-binding transcription factor activity"/>
    <property type="evidence" value="ECO:0007669"/>
    <property type="project" value="InterPro"/>
</dbReference>
<dbReference type="Pfam" id="PF13463">
    <property type="entry name" value="HTH_27"/>
    <property type="match status" value="1"/>
</dbReference>
<evidence type="ECO:0000256" key="1">
    <source>
        <dbReference type="ARBA" id="ARBA00023015"/>
    </source>
</evidence>
<dbReference type="PRINTS" id="PR00598">
    <property type="entry name" value="HTHMARR"/>
</dbReference>
<dbReference type="InterPro" id="IPR036390">
    <property type="entry name" value="WH_DNA-bd_sf"/>
</dbReference>
<dbReference type="PANTHER" id="PTHR42756:SF1">
    <property type="entry name" value="TRANSCRIPTIONAL REPRESSOR OF EMRAB OPERON"/>
    <property type="match status" value="1"/>
</dbReference>
<evidence type="ECO:0000313" key="6">
    <source>
        <dbReference type="Proteomes" id="UP000270046"/>
    </source>
</evidence>
<dbReference type="PANTHER" id="PTHR42756">
    <property type="entry name" value="TRANSCRIPTIONAL REGULATOR, MARR"/>
    <property type="match status" value="1"/>
</dbReference>
<evidence type="ECO:0000259" key="4">
    <source>
        <dbReference type="PROSITE" id="PS50995"/>
    </source>
</evidence>
<dbReference type="GO" id="GO:0003677">
    <property type="term" value="F:DNA binding"/>
    <property type="evidence" value="ECO:0007669"/>
    <property type="project" value="UniProtKB-KW"/>
</dbReference>